<dbReference type="EMBL" id="JANAVB010027999">
    <property type="protein sequence ID" value="KAJ6817010.1"/>
    <property type="molecule type" value="Genomic_DNA"/>
</dbReference>
<evidence type="ECO:0000313" key="2">
    <source>
        <dbReference type="EMBL" id="KAJ6817010.1"/>
    </source>
</evidence>
<dbReference type="Proteomes" id="UP001140949">
    <property type="component" value="Unassembled WGS sequence"/>
</dbReference>
<feature type="region of interest" description="Disordered" evidence="1">
    <location>
        <begin position="1"/>
        <end position="52"/>
    </location>
</feature>
<reference evidence="2" key="1">
    <citation type="journal article" date="2023" name="GigaByte">
        <title>Genome assembly of the bearded iris, Iris pallida Lam.</title>
        <authorList>
            <person name="Bruccoleri R.E."/>
            <person name="Oakeley E.J."/>
            <person name="Faust A.M.E."/>
            <person name="Altorfer M."/>
            <person name="Dessus-Babus S."/>
            <person name="Burckhardt D."/>
            <person name="Oertli M."/>
            <person name="Naumann U."/>
            <person name="Petersen F."/>
            <person name="Wong J."/>
        </authorList>
    </citation>
    <scope>NUCLEOTIDE SEQUENCE</scope>
    <source>
        <strain evidence="2">GSM-AAB239-AS_SAM_17_03QT</strain>
    </source>
</reference>
<organism evidence="2 3">
    <name type="scientific">Iris pallida</name>
    <name type="common">Sweet iris</name>
    <dbReference type="NCBI Taxonomy" id="29817"/>
    <lineage>
        <taxon>Eukaryota</taxon>
        <taxon>Viridiplantae</taxon>
        <taxon>Streptophyta</taxon>
        <taxon>Embryophyta</taxon>
        <taxon>Tracheophyta</taxon>
        <taxon>Spermatophyta</taxon>
        <taxon>Magnoliopsida</taxon>
        <taxon>Liliopsida</taxon>
        <taxon>Asparagales</taxon>
        <taxon>Iridaceae</taxon>
        <taxon>Iridoideae</taxon>
        <taxon>Irideae</taxon>
        <taxon>Iris</taxon>
    </lineage>
</organism>
<name>A0AAX6FKY2_IRIPA</name>
<evidence type="ECO:0000313" key="3">
    <source>
        <dbReference type="Proteomes" id="UP001140949"/>
    </source>
</evidence>
<gene>
    <name evidence="2" type="ORF">M6B38_414000</name>
</gene>
<sequence length="80" mass="9467">MRKQRKRNRERHTSDRARRGSSEVARRCAGRGWRGGSGKDRRRRRAVAPRQAVAEERSHGRLIADRWWRRGVRHGLALRS</sequence>
<feature type="compositionally biased region" description="Basic and acidic residues" evidence="1">
    <location>
        <begin position="11"/>
        <end position="26"/>
    </location>
</feature>
<feature type="compositionally biased region" description="Basic residues" evidence="1">
    <location>
        <begin position="1"/>
        <end position="10"/>
    </location>
</feature>
<dbReference type="AlphaFoldDB" id="A0AAX6FKY2"/>
<protein>
    <submittedName>
        <fullName evidence="2">Serine/arginine-rich splicing factor SR45-like</fullName>
    </submittedName>
</protein>
<evidence type="ECO:0000256" key="1">
    <source>
        <dbReference type="SAM" id="MobiDB-lite"/>
    </source>
</evidence>
<keyword evidence="3" id="KW-1185">Reference proteome</keyword>
<proteinExistence type="predicted"/>
<accession>A0AAX6FKY2</accession>
<reference evidence="2" key="2">
    <citation type="submission" date="2023-04" db="EMBL/GenBank/DDBJ databases">
        <authorList>
            <person name="Bruccoleri R.E."/>
            <person name="Oakeley E.J."/>
            <person name="Faust A.-M."/>
            <person name="Dessus-Babus S."/>
            <person name="Altorfer M."/>
            <person name="Burckhardt D."/>
            <person name="Oertli M."/>
            <person name="Naumann U."/>
            <person name="Petersen F."/>
            <person name="Wong J."/>
        </authorList>
    </citation>
    <scope>NUCLEOTIDE SEQUENCE</scope>
    <source>
        <strain evidence="2">GSM-AAB239-AS_SAM_17_03QT</strain>
        <tissue evidence="2">Leaf</tissue>
    </source>
</reference>
<comment type="caution">
    <text evidence="2">The sequence shown here is derived from an EMBL/GenBank/DDBJ whole genome shotgun (WGS) entry which is preliminary data.</text>
</comment>